<organism evidence="3 4">
    <name type="scientific">Coregonus suidteri</name>
    <dbReference type="NCBI Taxonomy" id="861788"/>
    <lineage>
        <taxon>Eukaryota</taxon>
        <taxon>Metazoa</taxon>
        <taxon>Chordata</taxon>
        <taxon>Craniata</taxon>
        <taxon>Vertebrata</taxon>
        <taxon>Euteleostomi</taxon>
        <taxon>Actinopterygii</taxon>
        <taxon>Neopterygii</taxon>
        <taxon>Teleostei</taxon>
        <taxon>Protacanthopterygii</taxon>
        <taxon>Salmoniformes</taxon>
        <taxon>Salmonidae</taxon>
        <taxon>Coregoninae</taxon>
        <taxon>Coregonus</taxon>
    </lineage>
</organism>
<evidence type="ECO:0000313" key="3">
    <source>
        <dbReference type="EMBL" id="KAK6305800.1"/>
    </source>
</evidence>
<dbReference type="SUPFAM" id="SSF101447">
    <property type="entry name" value="Formin homology 2 domain (FH2 domain)"/>
    <property type="match status" value="1"/>
</dbReference>
<dbReference type="PANTHER" id="PTHR46345">
    <property type="entry name" value="INVERTED FORMIN-2"/>
    <property type="match status" value="1"/>
</dbReference>
<proteinExistence type="predicted"/>
<dbReference type="PROSITE" id="PS51444">
    <property type="entry name" value="FH2"/>
    <property type="match status" value="1"/>
</dbReference>
<comment type="caution">
    <text evidence="3">The sequence shown here is derived from an EMBL/GenBank/DDBJ whole genome shotgun (WGS) entry which is preliminary data.</text>
</comment>
<feature type="compositionally biased region" description="Polar residues" evidence="1">
    <location>
        <begin position="107"/>
        <end position="131"/>
    </location>
</feature>
<feature type="domain" description="FH2" evidence="2">
    <location>
        <begin position="1"/>
        <end position="131"/>
    </location>
</feature>
<dbReference type="AlphaFoldDB" id="A0AAN8LFT3"/>
<evidence type="ECO:0000313" key="4">
    <source>
        <dbReference type="Proteomes" id="UP001356427"/>
    </source>
</evidence>
<dbReference type="InterPro" id="IPR042201">
    <property type="entry name" value="FH2_Formin_sf"/>
</dbReference>
<reference evidence="3 4" key="1">
    <citation type="submission" date="2021-04" db="EMBL/GenBank/DDBJ databases">
        <authorList>
            <person name="De Guttry C."/>
            <person name="Zahm M."/>
            <person name="Klopp C."/>
            <person name="Cabau C."/>
            <person name="Louis A."/>
            <person name="Berthelot C."/>
            <person name="Parey E."/>
            <person name="Roest Crollius H."/>
            <person name="Montfort J."/>
            <person name="Robinson-Rechavi M."/>
            <person name="Bucao C."/>
            <person name="Bouchez O."/>
            <person name="Gislard M."/>
            <person name="Lluch J."/>
            <person name="Milhes M."/>
            <person name="Lampietro C."/>
            <person name="Lopez Roques C."/>
            <person name="Donnadieu C."/>
            <person name="Braasch I."/>
            <person name="Desvignes T."/>
            <person name="Postlethwait J."/>
            <person name="Bobe J."/>
            <person name="Wedekind C."/>
            <person name="Guiguen Y."/>
        </authorList>
    </citation>
    <scope>NUCLEOTIDE SEQUENCE [LARGE SCALE GENOMIC DNA]</scope>
    <source>
        <strain evidence="3">Cs_M1</strain>
        <tissue evidence="3">Blood</tissue>
    </source>
</reference>
<dbReference type="PANTHER" id="PTHR46345:SF7">
    <property type="entry name" value="FH2 DOMAIN CONTAINING 3-RELATED"/>
    <property type="match status" value="1"/>
</dbReference>
<name>A0AAN8LFT3_9TELE</name>
<evidence type="ECO:0000256" key="1">
    <source>
        <dbReference type="SAM" id="MobiDB-lite"/>
    </source>
</evidence>
<evidence type="ECO:0000259" key="2">
    <source>
        <dbReference type="PROSITE" id="PS51444"/>
    </source>
</evidence>
<dbReference type="InterPro" id="IPR015425">
    <property type="entry name" value="FH2_Formin"/>
</dbReference>
<dbReference type="EMBL" id="JAGTTL010000022">
    <property type="protein sequence ID" value="KAK6305800.1"/>
    <property type="molecule type" value="Genomic_DNA"/>
</dbReference>
<protein>
    <recommendedName>
        <fullName evidence="2">FH2 domain-containing protein</fullName>
    </recommendedName>
</protein>
<dbReference type="Gene3D" id="1.20.58.2220">
    <property type="entry name" value="Formin, FH2 domain"/>
    <property type="match status" value="1"/>
</dbReference>
<accession>A0AAN8LFT3</accession>
<dbReference type="Pfam" id="PF02181">
    <property type="entry name" value="FH2"/>
    <property type="match status" value="1"/>
</dbReference>
<keyword evidence="4" id="KW-1185">Reference proteome</keyword>
<gene>
    <name evidence="3" type="ORF">J4Q44_G00245800</name>
</gene>
<sequence>MRNFNWDAIPRQSVLGKKNVWTSQSQRPMVDFELDTQRMEEMFSRSDTQLPLRKTGSIKKTVRGLSRSTQGLQRVLILNSKKSMNVGIFLKQFKSTLRRASLPQERASVTSPRAHSSLGKSTEQNSQSHIP</sequence>
<feature type="region of interest" description="Disordered" evidence="1">
    <location>
        <begin position="100"/>
        <end position="131"/>
    </location>
</feature>
<dbReference type="Proteomes" id="UP001356427">
    <property type="component" value="Unassembled WGS sequence"/>
</dbReference>